<dbReference type="Gene3D" id="3.40.50.300">
    <property type="entry name" value="P-loop containing nucleotide triphosphate hydrolases"/>
    <property type="match status" value="1"/>
</dbReference>
<evidence type="ECO:0000313" key="2">
    <source>
        <dbReference type="EMBL" id="KAJ8782276.1"/>
    </source>
</evidence>
<evidence type="ECO:0000313" key="3">
    <source>
        <dbReference type="Proteomes" id="UP001159641"/>
    </source>
</evidence>
<comment type="caution">
    <text evidence="2">The sequence shown here is derived from an EMBL/GenBank/DDBJ whole genome shotgun (WGS) entry which is preliminary data.</text>
</comment>
<dbReference type="Proteomes" id="UP001159641">
    <property type="component" value="Unassembled WGS sequence"/>
</dbReference>
<feature type="region of interest" description="Disordered" evidence="1">
    <location>
        <begin position="56"/>
        <end position="94"/>
    </location>
</feature>
<keyword evidence="3" id="KW-1185">Reference proteome</keyword>
<dbReference type="InterPro" id="IPR027417">
    <property type="entry name" value="P-loop_NTPase"/>
</dbReference>
<accession>A0AB34GPB7</accession>
<dbReference type="EMBL" id="JAIQCJ010002113">
    <property type="protein sequence ID" value="KAJ8782276.1"/>
    <property type="molecule type" value="Genomic_DNA"/>
</dbReference>
<dbReference type="AlphaFoldDB" id="A0AB34GPB7"/>
<name>A0AB34GPB7_ESCRO</name>
<protein>
    <submittedName>
        <fullName evidence="2">Uncharacterized protein</fullName>
    </submittedName>
</protein>
<sequence>MAGCCCLSAEEKESQRISAEIERQLRRDKKDARRELKLLLLGEWLRLPDPWAPSVSLPAASLEWDPPGGPGAERGAAQLPPPPRGLAEGSKLGP</sequence>
<gene>
    <name evidence="2" type="ORF">J1605_010255</name>
</gene>
<proteinExistence type="predicted"/>
<organism evidence="2 3">
    <name type="scientific">Eschrichtius robustus</name>
    <name type="common">California gray whale</name>
    <name type="synonym">Eschrichtius gibbosus</name>
    <dbReference type="NCBI Taxonomy" id="9764"/>
    <lineage>
        <taxon>Eukaryota</taxon>
        <taxon>Metazoa</taxon>
        <taxon>Chordata</taxon>
        <taxon>Craniata</taxon>
        <taxon>Vertebrata</taxon>
        <taxon>Euteleostomi</taxon>
        <taxon>Mammalia</taxon>
        <taxon>Eutheria</taxon>
        <taxon>Laurasiatheria</taxon>
        <taxon>Artiodactyla</taxon>
        <taxon>Whippomorpha</taxon>
        <taxon>Cetacea</taxon>
        <taxon>Mysticeti</taxon>
        <taxon>Eschrichtiidae</taxon>
        <taxon>Eschrichtius</taxon>
    </lineage>
</organism>
<evidence type="ECO:0000256" key="1">
    <source>
        <dbReference type="SAM" id="MobiDB-lite"/>
    </source>
</evidence>
<reference evidence="2 3" key="1">
    <citation type="submission" date="2022-11" db="EMBL/GenBank/DDBJ databases">
        <title>Whole genome sequence of Eschrichtius robustus ER-17-0199.</title>
        <authorList>
            <person name="Bruniche-Olsen A."/>
            <person name="Black A.N."/>
            <person name="Fields C.J."/>
            <person name="Walden K."/>
            <person name="Dewoody J.A."/>
        </authorList>
    </citation>
    <scope>NUCLEOTIDE SEQUENCE [LARGE SCALE GENOMIC DNA]</scope>
    <source>
        <strain evidence="2">ER-17-0199</strain>
        <tissue evidence="2">Blubber</tissue>
    </source>
</reference>